<accession>A0A7S4IPU2</accession>
<feature type="signal peptide" evidence="3">
    <location>
        <begin position="1"/>
        <end position="21"/>
    </location>
</feature>
<dbReference type="PANTHER" id="PTHR48054">
    <property type="entry name" value="RECEPTOR KINASE-LIKE PROTEIN XA21"/>
    <property type="match status" value="1"/>
</dbReference>
<organism evidence="4">
    <name type="scientific">Odontella aurita</name>
    <dbReference type="NCBI Taxonomy" id="265563"/>
    <lineage>
        <taxon>Eukaryota</taxon>
        <taxon>Sar</taxon>
        <taxon>Stramenopiles</taxon>
        <taxon>Ochrophyta</taxon>
        <taxon>Bacillariophyta</taxon>
        <taxon>Mediophyceae</taxon>
        <taxon>Biddulphiophycidae</taxon>
        <taxon>Eupodiscales</taxon>
        <taxon>Odontellaceae</taxon>
        <taxon>Odontella</taxon>
    </lineage>
</organism>
<dbReference type="InterPro" id="IPR003591">
    <property type="entry name" value="Leu-rich_rpt_typical-subtyp"/>
</dbReference>
<dbReference type="EMBL" id="HBKQ01020248">
    <property type="protein sequence ID" value="CAE2235631.1"/>
    <property type="molecule type" value="Transcribed_RNA"/>
</dbReference>
<dbReference type="Gene3D" id="3.80.10.10">
    <property type="entry name" value="Ribonuclease Inhibitor"/>
    <property type="match status" value="3"/>
</dbReference>
<name>A0A7S4IPU2_9STRA</name>
<keyword evidence="3" id="KW-0732">Signal</keyword>
<feature type="chain" id="PRO_5030539182" description="L domain-like protein" evidence="3">
    <location>
        <begin position="22"/>
        <end position="451"/>
    </location>
</feature>
<keyword evidence="1" id="KW-0433">Leucine-rich repeat</keyword>
<keyword evidence="2" id="KW-0677">Repeat</keyword>
<evidence type="ECO:0008006" key="5">
    <source>
        <dbReference type="Google" id="ProtNLM"/>
    </source>
</evidence>
<dbReference type="FunFam" id="3.80.10.10:FF:000041">
    <property type="entry name" value="LRR receptor-like serine/threonine-protein kinase ERECTA"/>
    <property type="match status" value="1"/>
</dbReference>
<dbReference type="InterPro" id="IPR001611">
    <property type="entry name" value="Leu-rich_rpt"/>
</dbReference>
<dbReference type="SMART" id="SM00369">
    <property type="entry name" value="LRR_TYP"/>
    <property type="match status" value="4"/>
</dbReference>
<gene>
    <name evidence="4" type="ORF">OAUR00152_LOCUS13704</name>
</gene>
<dbReference type="AlphaFoldDB" id="A0A7S4IPU2"/>
<evidence type="ECO:0000256" key="1">
    <source>
        <dbReference type="ARBA" id="ARBA00022614"/>
    </source>
</evidence>
<evidence type="ECO:0000256" key="2">
    <source>
        <dbReference type="ARBA" id="ARBA00022737"/>
    </source>
</evidence>
<reference evidence="4" key="1">
    <citation type="submission" date="2021-01" db="EMBL/GenBank/DDBJ databases">
        <authorList>
            <person name="Corre E."/>
            <person name="Pelletier E."/>
            <person name="Niang G."/>
            <person name="Scheremetjew M."/>
            <person name="Finn R."/>
            <person name="Kale V."/>
            <person name="Holt S."/>
            <person name="Cochrane G."/>
            <person name="Meng A."/>
            <person name="Brown T."/>
            <person name="Cohen L."/>
        </authorList>
    </citation>
    <scope>NUCLEOTIDE SEQUENCE</scope>
    <source>
        <strain evidence="4">Isolate 1302-5</strain>
    </source>
</reference>
<dbReference type="InterPro" id="IPR052592">
    <property type="entry name" value="LRR-RLK"/>
</dbReference>
<dbReference type="Pfam" id="PF13855">
    <property type="entry name" value="LRR_8"/>
    <property type="match status" value="3"/>
</dbReference>
<dbReference type="SUPFAM" id="SSF52047">
    <property type="entry name" value="RNI-like"/>
    <property type="match status" value="1"/>
</dbReference>
<dbReference type="PANTHER" id="PTHR48054:SF94">
    <property type="entry name" value="LEUCINE-RICH REPEAT RECEPTOR-LIKE PROTEIN FASCIATED EAR2"/>
    <property type="match status" value="1"/>
</dbReference>
<sequence length="451" mass="48766">MIAALLVALGILLPSRRPSGADTSSLSPSLEKEVIDHETNQTQTTAVTSTTVTPVTSSSTTPPFSNGRFASVLDLLISSNTSSPEDFAVPYSPQAEALQWVVEEDPLALDPLIEEEGERLIQRYVLMLLHYALGGSSWKNKSGYETGEDERGSDAGTGWFGVVCDDEGSVTDLHLENNYLVGSSLPPEISSLHRLESLNMGSNSIRGTLPRKLADLANLQILYLFDNNFVGSIPDMPPLLRVLNLGSNDITGEIPSQLGNLDNLGMLDLSRNSLITTIPESLMSLTNLRSLKISQFLSKGAYVQGTIPTAIGNLQTLETLDIDSGKLVGTLPDQITRLHKLVNLDLGHNLLASTIPSSIGDLQNLETCFLDGNHFNGTIPEGMGKLQKLYKLYLHENDLIGSMPQSVCNLNLGRLSSDCNNLTLPREVECACCSDCCEDVVKKRVPLGLLC</sequence>
<protein>
    <recommendedName>
        <fullName evidence="5">L domain-like protein</fullName>
    </recommendedName>
</protein>
<evidence type="ECO:0000313" key="4">
    <source>
        <dbReference type="EMBL" id="CAE2235631.1"/>
    </source>
</evidence>
<dbReference type="InterPro" id="IPR032675">
    <property type="entry name" value="LRR_dom_sf"/>
</dbReference>
<proteinExistence type="predicted"/>
<evidence type="ECO:0000256" key="3">
    <source>
        <dbReference type="SAM" id="SignalP"/>
    </source>
</evidence>